<evidence type="ECO:0000313" key="6">
    <source>
        <dbReference type="Proteomes" id="UP000006867"/>
    </source>
</evidence>
<keyword evidence="3" id="KW-0804">Transcription</keyword>
<dbReference type="Gene3D" id="1.10.10.10">
    <property type="entry name" value="Winged helix-like DNA-binding domain superfamily/Winged helix DNA-binding domain"/>
    <property type="match status" value="1"/>
</dbReference>
<dbReference type="SUPFAM" id="SSF46785">
    <property type="entry name" value="Winged helix' DNA-binding domain"/>
    <property type="match status" value="1"/>
</dbReference>
<feature type="domain" description="HTH marR-type" evidence="4">
    <location>
        <begin position="1"/>
        <end position="115"/>
    </location>
</feature>
<dbReference type="PRINTS" id="PR00598">
    <property type="entry name" value="HTHMARR"/>
</dbReference>
<dbReference type="PROSITE" id="PS50995">
    <property type="entry name" value="HTH_MARR_2"/>
    <property type="match status" value="1"/>
</dbReference>
<evidence type="ECO:0000256" key="1">
    <source>
        <dbReference type="ARBA" id="ARBA00023015"/>
    </source>
</evidence>
<dbReference type="PROSITE" id="PS01117">
    <property type="entry name" value="HTH_MARR_1"/>
    <property type="match status" value="1"/>
</dbReference>
<dbReference type="InterPro" id="IPR023187">
    <property type="entry name" value="Tscrpt_reg_MarR-type_CS"/>
</dbReference>
<reference evidence="5 6" key="1">
    <citation type="journal article" date="2011" name="Front. Microbiol.">
        <title>Genomic signatures of strain selection and enhancement in Bacillus atrophaeus var. globigii, a historical biowarfare simulant.</title>
        <authorList>
            <person name="Gibbons H.S."/>
            <person name="Broomall S.M."/>
            <person name="McNew L.A."/>
            <person name="Daligault H."/>
            <person name="Chapman C."/>
            <person name="Bruce D."/>
            <person name="Karavis M."/>
            <person name="Krepps M."/>
            <person name="McGregor P.A."/>
            <person name="Hong C."/>
            <person name="Park K.H."/>
            <person name="Akmal A."/>
            <person name="Feldman A."/>
            <person name="Lin J.S."/>
            <person name="Chang W.E."/>
            <person name="Higgs B.W."/>
            <person name="Demirev P."/>
            <person name="Lindquist J."/>
            <person name="Liem A."/>
            <person name="Fochler E."/>
            <person name="Read T.D."/>
            <person name="Tapia R."/>
            <person name="Johnson S."/>
            <person name="Bishop-Lilly K.A."/>
            <person name="Detter C."/>
            <person name="Han C."/>
            <person name="Sozhamannan S."/>
            <person name="Rosenzweig C.N."/>
            <person name="Skowronski E.W."/>
        </authorList>
    </citation>
    <scope>NUCLEOTIDE SEQUENCE [LARGE SCALE GENOMIC DNA]</scope>
    <source>
        <strain evidence="5 6">1942</strain>
    </source>
</reference>
<evidence type="ECO:0000256" key="3">
    <source>
        <dbReference type="ARBA" id="ARBA00023163"/>
    </source>
</evidence>
<keyword evidence="1" id="KW-0805">Transcription regulation</keyword>
<dbReference type="InterPro" id="IPR036390">
    <property type="entry name" value="WH_DNA-bd_sf"/>
</dbReference>
<dbReference type="InterPro" id="IPR036388">
    <property type="entry name" value="WH-like_DNA-bd_sf"/>
</dbReference>
<keyword evidence="2" id="KW-0238">DNA-binding</keyword>
<dbReference type="RefSeq" id="WP_003325055.1">
    <property type="nucleotide sequence ID" value="NC_014639.1"/>
</dbReference>
<keyword evidence="6" id="KW-1185">Reference proteome</keyword>
<organism evidence="5 6">
    <name type="scientific">Bacillus atrophaeus (strain 1942)</name>
    <dbReference type="NCBI Taxonomy" id="720555"/>
    <lineage>
        <taxon>Bacteria</taxon>
        <taxon>Bacillati</taxon>
        <taxon>Bacillota</taxon>
        <taxon>Bacilli</taxon>
        <taxon>Bacillales</taxon>
        <taxon>Bacillaceae</taxon>
        <taxon>Bacillus</taxon>
    </lineage>
</organism>
<evidence type="ECO:0000313" key="5">
    <source>
        <dbReference type="EMBL" id="ADP33450.1"/>
    </source>
</evidence>
<sequence>MKEEITKSKLNITEFSVLEVLYQRGKQTIQQIRKNILISSSSMTYIIDSLEQRGLLSRNTWREDRRVIHITLTETGNELTQKTMPKHHEVIDNMFDSLSPDESETLVHLLKKVKNKV</sequence>
<gene>
    <name evidence="5" type="ordered locus">BATR1942_12605</name>
</gene>
<dbReference type="PANTHER" id="PTHR42756">
    <property type="entry name" value="TRANSCRIPTIONAL REGULATOR, MARR"/>
    <property type="match status" value="1"/>
</dbReference>
<protein>
    <submittedName>
        <fullName evidence="5">MarR family transcriptional regulator</fullName>
    </submittedName>
</protein>
<dbReference type="InterPro" id="IPR000835">
    <property type="entry name" value="HTH_MarR-typ"/>
</dbReference>
<dbReference type="SMART" id="SM00347">
    <property type="entry name" value="HTH_MARR"/>
    <property type="match status" value="1"/>
</dbReference>
<evidence type="ECO:0000256" key="2">
    <source>
        <dbReference type="ARBA" id="ARBA00023125"/>
    </source>
</evidence>
<name>A0ABM5M0E2_BACA1</name>
<proteinExistence type="predicted"/>
<dbReference type="EMBL" id="CP002207">
    <property type="protein sequence ID" value="ADP33450.1"/>
    <property type="molecule type" value="Genomic_DNA"/>
</dbReference>
<dbReference type="Pfam" id="PF01047">
    <property type="entry name" value="MarR"/>
    <property type="match status" value="1"/>
</dbReference>
<dbReference type="PANTHER" id="PTHR42756:SF1">
    <property type="entry name" value="TRANSCRIPTIONAL REPRESSOR OF EMRAB OPERON"/>
    <property type="match status" value="1"/>
</dbReference>
<dbReference type="Proteomes" id="UP000006867">
    <property type="component" value="Chromosome"/>
</dbReference>
<evidence type="ECO:0000259" key="4">
    <source>
        <dbReference type="PROSITE" id="PS50995"/>
    </source>
</evidence>
<accession>A0ABM5M0E2</accession>